<protein>
    <submittedName>
        <fullName evidence="1 3">Uncharacterized protein</fullName>
    </submittedName>
</protein>
<gene>
    <name evidence="1" type="ORF">TCLT_LOCUS9168</name>
</gene>
<organism evidence="3">
    <name type="scientific">Thelazia callipaeda</name>
    <name type="common">Oriental eyeworm</name>
    <name type="synonym">Parasitic nematode</name>
    <dbReference type="NCBI Taxonomy" id="103827"/>
    <lineage>
        <taxon>Eukaryota</taxon>
        <taxon>Metazoa</taxon>
        <taxon>Ecdysozoa</taxon>
        <taxon>Nematoda</taxon>
        <taxon>Chromadorea</taxon>
        <taxon>Rhabditida</taxon>
        <taxon>Spirurina</taxon>
        <taxon>Spiruromorpha</taxon>
        <taxon>Thelazioidea</taxon>
        <taxon>Thelaziidae</taxon>
        <taxon>Thelazia</taxon>
    </lineage>
</organism>
<proteinExistence type="predicted"/>
<dbReference type="WBParaSite" id="TCLT_0000917901-mRNA-1">
    <property type="protein sequence ID" value="TCLT_0000917901-mRNA-1"/>
    <property type="gene ID" value="TCLT_0000917901"/>
</dbReference>
<dbReference type="AlphaFoldDB" id="A0A0N5D7W2"/>
<sequence>MFNGHRMEVPEPGASRIITLEAIVRGIKTPRTNEKFLCAIILEELNKQADSVITSIAGRSCSQKRFLEESMKRINSQNAHFEENTLHEHDEARQEAIGVESKHRKEDKPVEFPQIPHRTDFNWVRCGTPKWESMMISGTTNIWKNVPGDEVHHTSPSNAEFGR</sequence>
<reference evidence="1 2" key="2">
    <citation type="submission" date="2018-11" db="EMBL/GenBank/DDBJ databases">
        <authorList>
            <consortium name="Pathogen Informatics"/>
        </authorList>
    </citation>
    <scope>NUCLEOTIDE SEQUENCE [LARGE SCALE GENOMIC DNA]</scope>
</reference>
<dbReference type="EMBL" id="UYYF01004744">
    <property type="protein sequence ID" value="VDN06784.1"/>
    <property type="molecule type" value="Genomic_DNA"/>
</dbReference>
<reference evidence="3" key="1">
    <citation type="submission" date="2017-02" db="UniProtKB">
        <authorList>
            <consortium name="WormBaseParasite"/>
        </authorList>
    </citation>
    <scope>IDENTIFICATION</scope>
</reference>
<dbReference type="Proteomes" id="UP000276776">
    <property type="component" value="Unassembled WGS sequence"/>
</dbReference>
<keyword evidence="2" id="KW-1185">Reference proteome</keyword>
<evidence type="ECO:0000313" key="3">
    <source>
        <dbReference type="WBParaSite" id="TCLT_0000917901-mRNA-1"/>
    </source>
</evidence>
<accession>A0A0N5D7W2</accession>
<evidence type="ECO:0000313" key="2">
    <source>
        <dbReference type="Proteomes" id="UP000276776"/>
    </source>
</evidence>
<name>A0A0N5D7W2_THECL</name>
<evidence type="ECO:0000313" key="1">
    <source>
        <dbReference type="EMBL" id="VDN06784.1"/>
    </source>
</evidence>